<reference evidence="2 3" key="1">
    <citation type="journal article" date="2015" name="Nature">
        <title>rRNA introns, odd ribosomes, and small enigmatic genomes across a large radiation of phyla.</title>
        <authorList>
            <person name="Brown C.T."/>
            <person name="Hug L.A."/>
            <person name="Thomas B.C."/>
            <person name="Sharon I."/>
            <person name="Castelle C.J."/>
            <person name="Singh A."/>
            <person name="Wilkins M.J."/>
            <person name="Williams K.H."/>
            <person name="Banfield J.F."/>
        </authorList>
    </citation>
    <scope>NUCLEOTIDE SEQUENCE [LARGE SCALE GENOMIC DNA]</scope>
</reference>
<protein>
    <recommendedName>
        <fullName evidence="4">DUF2029 domain-containing protein</fullName>
    </recommendedName>
</protein>
<keyword evidence="1" id="KW-0812">Transmembrane</keyword>
<feature type="transmembrane region" description="Helical" evidence="1">
    <location>
        <begin position="251"/>
        <end position="273"/>
    </location>
</feature>
<feature type="transmembrane region" description="Helical" evidence="1">
    <location>
        <begin position="187"/>
        <end position="210"/>
    </location>
</feature>
<evidence type="ECO:0000256" key="1">
    <source>
        <dbReference type="SAM" id="Phobius"/>
    </source>
</evidence>
<feature type="transmembrane region" description="Helical" evidence="1">
    <location>
        <begin position="6"/>
        <end position="23"/>
    </location>
</feature>
<proteinExistence type="predicted"/>
<evidence type="ECO:0000313" key="2">
    <source>
        <dbReference type="EMBL" id="KKU90639.1"/>
    </source>
</evidence>
<comment type="caution">
    <text evidence="2">The sequence shown here is derived from an EMBL/GenBank/DDBJ whole genome shotgun (WGS) entry which is preliminary data.</text>
</comment>
<gene>
    <name evidence="2" type="ORF">UY22_C0053G0003</name>
</gene>
<feature type="transmembrane region" description="Helical" evidence="1">
    <location>
        <begin position="156"/>
        <end position="181"/>
    </location>
</feature>
<feature type="transmembrane region" description="Helical" evidence="1">
    <location>
        <begin position="222"/>
        <end position="239"/>
    </location>
</feature>
<feature type="transmembrane region" description="Helical" evidence="1">
    <location>
        <begin position="68"/>
        <end position="88"/>
    </location>
</feature>
<feature type="transmembrane region" description="Helical" evidence="1">
    <location>
        <begin position="115"/>
        <end position="136"/>
    </location>
</feature>
<name>A0A0G1U9A4_9BACT</name>
<dbReference type="EMBL" id="LCPE01000053">
    <property type="protein sequence ID" value="KKU90639.1"/>
    <property type="molecule type" value="Genomic_DNA"/>
</dbReference>
<dbReference type="AlphaFoldDB" id="A0A0G1U9A4"/>
<feature type="transmembrane region" description="Helical" evidence="1">
    <location>
        <begin position="330"/>
        <end position="353"/>
    </location>
</feature>
<feature type="transmembrane region" description="Helical" evidence="1">
    <location>
        <begin position="285"/>
        <end position="302"/>
    </location>
</feature>
<keyword evidence="1" id="KW-1133">Transmembrane helix</keyword>
<accession>A0A0G1U9A4</accession>
<keyword evidence="1" id="KW-0472">Membrane</keyword>
<evidence type="ECO:0008006" key="4">
    <source>
        <dbReference type="Google" id="ProtNLM"/>
    </source>
</evidence>
<feature type="transmembrane region" description="Helical" evidence="1">
    <location>
        <begin position="365"/>
        <end position="385"/>
    </location>
</feature>
<evidence type="ECO:0000313" key="3">
    <source>
        <dbReference type="Proteomes" id="UP000034877"/>
    </source>
</evidence>
<organism evidence="2 3">
    <name type="scientific">Candidatus Amesbacteria bacterium GW2011_GWC1_48_10</name>
    <dbReference type="NCBI Taxonomy" id="1618365"/>
    <lineage>
        <taxon>Bacteria</taxon>
        <taxon>Candidatus Amesiibacteriota</taxon>
    </lineage>
</organism>
<dbReference type="Proteomes" id="UP000034877">
    <property type="component" value="Unassembled WGS sequence"/>
</dbReference>
<sequence>MKKLVPWLILGFGLRLILIPITLHPDIRAVYLAADLINHRGQMFDFYDYLSRLPRDDKLIISFGYDNFFIFIYPPLAYLTHALFNLFLSPLYPASAFQTLIYDIGRARLDSGLPLLLYLLKLPYLLADIFCFWLIYRLLPVKNKIFGSLVWIFNPLVIYSAYMMGQFDIFIAAFLLLAVYFADKKPLLAAVTLGIGAGFKPFPLLLLFFLPGSKIKNIISGLAAYLVILLPYLPSWGFRHYALFAAQSEKMFYAGIPVSGSQLLPLFAVVYSVFAWWNHFRPRDLPLWGWFLAVLLLFFSVTHFHPQWFTWATPLLTMSFALLPKTRLPLLALLAGFIMIIFSFDQSLSFGLFGSNLRLLLPDDFISIVRGLFAGTAAVTVWQILRHESVPA</sequence>